<dbReference type="AlphaFoldDB" id="A0A317L4M3"/>
<keyword evidence="1" id="KW-0812">Transmembrane</keyword>
<dbReference type="GO" id="GO:0003677">
    <property type="term" value="F:DNA binding"/>
    <property type="evidence" value="ECO:0007669"/>
    <property type="project" value="UniProtKB-KW"/>
</dbReference>
<dbReference type="Proteomes" id="UP000245624">
    <property type="component" value="Unassembled WGS sequence"/>
</dbReference>
<keyword evidence="1" id="KW-0472">Membrane</keyword>
<name>A0A317L4M3_9BACI</name>
<evidence type="ECO:0000313" key="3">
    <source>
        <dbReference type="Proteomes" id="UP000245624"/>
    </source>
</evidence>
<feature type="transmembrane region" description="Helical" evidence="1">
    <location>
        <begin position="7"/>
        <end position="32"/>
    </location>
</feature>
<reference evidence="2 3" key="1">
    <citation type="submission" date="2018-05" db="EMBL/GenBank/DDBJ databases">
        <title>Genomic analysis of Gracilibacillus dipsosauri DD1 reveals novel features of a salt-tolerant amylase.</title>
        <authorList>
            <person name="Deutch C.E."/>
            <person name="Yang S."/>
        </authorList>
    </citation>
    <scope>NUCLEOTIDE SEQUENCE [LARGE SCALE GENOMIC DNA]</scope>
    <source>
        <strain evidence="2 3">DD1</strain>
    </source>
</reference>
<dbReference type="InterPro" id="IPR009577">
    <property type="entry name" value="Sm_multidrug_ex"/>
</dbReference>
<evidence type="ECO:0000313" key="2">
    <source>
        <dbReference type="EMBL" id="PWU70453.1"/>
    </source>
</evidence>
<comment type="caution">
    <text evidence="2">The sequence shown here is derived from an EMBL/GenBank/DDBJ whole genome shotgun (WGS) entry which is preliminary data.</text>
</comment>
<feature type="transmembrane region" description="Helical" evidence="1">
    <location>
        <begin position="88"/>
        <end position="112"/>
    </location>
</feature>
<protein>
    <submittedName>
        <fullName evidence="2">DNA-binding protein</fullName>
    </submittedName>
</protein>
<keyword evidence="2" id="KW-0238">DNA-binding</keyword>
<feature type="transmembrane region" description="Helical" evidence="1">
    <location>
        <begin position="38"/>
        <end position="60"/>
    </location>
</feature>
<organism evidence="2 3">
    <name type="scientific">Gracilibacillus dipsosauri</name>
    <dbReference type="NCBI Taxonomy" id="178340"/>
    <lineage>
        <taxon>Bacteria</taxon>
        <taxon>Bacillati</taxon>
        <taxon>Bacillota</taxon>
        <taxon>Bacilli</taxon>
        <taxon>Bacillales</taxon>
        <taxon>Bacillaceae</taxon>
        <taxon>Gracilibacillus</taxon>
    </lineage>
</organism>
<evidence type="ECO:0000256" key="1">
    <source>
        <dbReference type="SAM" id="Phobius"/>
    </source>
</evidence>
<gene>
    <name evidence="2" type="ORF">DLJ74_00285</name>
</gene>
<dbReference type="OrthoDB" id="6400183at2"/>
<feature type="transmembrane region" description="Helical" evidence="1">
    <location>
        <begin position="118"/>
        <end position="141"/>
    </location>
</feature>
<dbReference type="EMBL" id="QGTD01000001">
    <property type="protein sequence ID" value="PWU70453.1"/>
    <property type="molecule type" value="Genomic_DNA"/>
</dbReference>
<accession>A0A317L4M3</accession>
<keyword evidence="3" id="KW-1185">Reference proteome</keyword>
<sequence>MNMLDVVWGYILVFLLAAVPFFESAVVTPVAILAGLSAIPVFILAIGGNLITVYIVIVFIEKVKRWRKKEDDGKRTGRAKKIWDKYGLPGLTLLGPFFVGSHLTAFLALLFGGTKKQVSIWITISIAAWSLLLGLLVYFGIDWFNVENKFLENIFNQAQ</sequence>
<dbReference type="Pfam" id="PF06695">
    <property type="entry name" value="Sm_multidrug_ex"/>
    <property type="match status" value="1"/>
</dbReference>
<keyword evidence="1" id="KW-1133">Transmembrane helix</keyword>
<proteinExistence type="predicted"/>